<evidence type="ECO:0000256" key="2">
    <source>
        <dbReference type="ARBA" id="ARBA00009130"/>
    </source>
</evidence>
<proteinExistence type="inferred from homology"/>
<dbReference type="Gene3D" id="3.30.390.30">
    <property type="match status" value="1"/>
</dbReference>
<dbReference type="Pfam" id="PF02852">
    <property type="entry name" value="Pyr_redox_dim"/>
    <property type="match status" value="1"/>
</dbReference>
<dbReference type="InterPro" id="IPR036188">
    <property type="entry name" value="FAD/NAD-bd_sf"/>
</dbReference>
<accession>A0A1M6DG62</accession>
<dbReference type="PRINTS" id="PR00368">
    <property type="entry name" value="FADPNR"/>
</dbReference>
<dbReference type="EMBL" id="FQZE01000005">
    <property type="protein sequence ID" value="SHI72019.1"/>
    <property type="molecule type" value="Genomic_DNA"/>
</dbReference>
<evidence type="ECO:0000259" key="5">
    <source>
        <dbReference type="Pfam" id="PF02852"/>
    </source>
</evidence>
<evidence type="ECO:0000256" key="1">
    <source>
        <dbReference type="ARBA" id="ARBA00001974"/>
    </source>
</evidence>
<dbReference type="SUPFAM" id="SSF51905">
    <property type="entry name" value="FAD/NAD(P)-binding domain"/>
    <property type="match status" value="1"/>
</dbReference>
<dbReference type="InterPro" id="IPR023753">
    <property type="entry name" value="FAD/NAD-binding_dom"/>
</dbReference>
<dbReference type="InterPro" id="IPR004099">
    <property type="entry name" value="Pyr_nucl-diS_OxRdtase_dimer"/>
</dbReference>
<keyword evidence="8" id="KW-1185">Reference proteome</keyword>
<dbReference type="PANTHER" id="PTHR43429">
    <property type="entry name" value="PYRIDINE NUCLEOTIDE-DISULFIDE OXIDOREDUCTASE DOMAIN-CONTAINING"/>
    <property type="match status" value="1"/>
</dbReference>
<keyword evidence="3" id="KW-0285">Flavoprotein</keyword>
<gene>
    <name evidence="7" type="ORF">SAMN05444280_10536</name>
</gene>
<reference evidence="7 8" key="1">
    <citation type="submission" date="2016-11" db="EMBL/GenBank/DDBJ databases">
        <authorList>
            <person name="Jaros S."/>
            <person name="Januszkiewicz K."/>
            <person name="Wedrychowicz H."/>
        </authorList>
    </citation>
    <scope>NUCLEOTIDE SEQUENCE [LARGE SCALE GENOMIC DNA]</scope>
    <source>
        <strain evidence="7 8">DSM 27063</strain>
    </source>
</reference>
<feature type="domain" description="Pyridine nucleotide-disulphide oxidoreductase dimerisation" evidence="5">
    <location>
        <begin position="337"/>
        <end position="433"/>
    </location>
</feature>
<evidence type="ECO:0000256" key="3">
    <source>
        <dbReference type="ARBA" id="ARBA00022630"/>
    </source>
</evidence>
<dbReference type="InterPro" id="IPR016156">
    <property type="entry name" value="FAD/NAD-linked_Rdtase_dimer_sf"/>
</dbReference>
<dbReference type="InterPro" id="IPR050260">
    <property type="entry name" value="FAD-bd_OxRdtase"/>
</dbReference>
<dbReference type="AlphaFoldDB" id="A0A1M6DG62"/>
<dbReference type="RefSeq" id="WP_073166178.1">
    <property type="nucleotide sequence ID" value="NZ_FQZE01000005.1"/>
</dbReference>
<evidence type="ECO:0000313" key="8">
    <source>
        <dbReference type="Proteomes" id="UP000184050"/>
    </source>
</evidence>
<feature type="domain" description="FAD/NAD(P)-binding" evidence="6">
    <location>
        <begin position="9"/>
        <end position="306"/>
    </location>
</feature>
<dbReference type="Proteomes" id="UP000184050">
    <property type="component" value="Unassembled WGS sequence"/>
</dbReference>
<protein>
    <submittedName>
        <fullName evidence="7">NADPH-dependent 2,4-dienoyl-CoA reductase, sulfur reductase</fullName>
    </submittedName>
</protein>
<name>A0A1M6DG62_9BACT</name>
<dbReference type="GO" id="GO:0016491">
    <property type="term" value="F:oxidoreductase activity"/>
    <property type="evidence" value="ECO:0007669"/>
    <property type="project" value="InterPro"/>
</dbReference>
<dbReference type="OrthoDB" id="9792592at2"/>
<dbReference type="SUPFAM" id="SSF55424">
    <property type="entry name" value="FAD/NAD-linked reductases, dimerisation (C-terminal) domain"/>
    <property type="match status" value="1"/>
</dbReference>
<comment type="similarity">
    <text evidence="2">Belongs to the class-III pyridine nucleotide-disulfide oxidoreductase family.</text>
</comment>
<evidence type="ECO:0000313" key="7">
    <source>
        <dbReference type="EMBL" id="SHI72019.1"/>
    </source>
</evidence>
<dbReference type="STRING" id="1168035.SAMN05444280_10536"/>
<dbReference type="Gene3D" id="3.50.50.60">
    <property type="entry name" value="FAD/NAD(P)-binding domain"/>
    <property type="match status" value="2"/>
</dbReference>
<evidence type="ECO:0000256" key="4">
    <source>
        <dbReference type="ARBA" id="ARBA00022827"/>
    </source>
</evidence>
<keyword evidence="4" id="KW-0274">FAD</keyword>
<comment type="cofactor">
    <cofactor evidence="1">
        <name>FAD</name>
        <dbReference type="ChEBI" id="CHEBI:57692"/>
    </cofactor>
</comment>
<sequence length="458" mass="48740">MDNNKTQTDVLVIGSSAAGLVAALTGKRVYPDKKFTVTTQNPKTLIPCGIPYIFGSVGSSDNDILPADKMFEANDIEMVVDIAEEINLKEKNVRFKSGSVIAYDKLVIGTGSTPIHPGWLKGADLENVFKVPKNKTYLDEMHTKLTDAKNIVTIGAGFIGIEISDELRKAGKNVTMVEKLPNILGMAFDKDISERAESLLTERGVKILTGTLVSEITGNGKADGVLLDDGQKIEADAVILAMGYQPNSKLAGEAGLPVSNKGFIKVDDYMRTEDSSVFAVGDCAEKRDFFTRKPSPVMLASTACAEARIAGMNLFKLSAIKTFIGTISIFSTAIGETGFGVAGITETQAAAENFDFITGTFEGIDRHPGALEDTHKQFVKLVVGKEAGVILGGEVYGGLSAGELTNTLGIIVQNKMTLNSLLTAQFGTHPLLTASPAGYPLVKAAENAASKIMFTARK</sequence>
<dbReference type="PRINTS" id="PR00411">
    <property type="entry name" value="PNDRDTASEI"/>
</dbReference>
<organism evidence="7 8">
    <name type="scientific">Tangfeifania diversioriginum</name>
    <dbReference type="NCBI Taxonomy" id="1168035"/>
    <lineage>
        <taxon>Bacteria</taxon>
        <taxon>Pseudomonadati</taxon>
        <taxon>Bacteroidota</taxon>
        <taxon>Bacteroidia</taxon>
        <taxon>Marinilabiliales</taxon>
        <taxon>Prolixibacteraceae</taxon>
        <taxon>Tangfeifania</taxon>
    </lineage>
</organism>
<dbReference type="Pfam" id="PF07992">
    <property type="entry name" value="Pyr_redox_2"/>
    <property type="match status" value="1"/>
</dbReference>
<evidence type="ECO:0000259" key="6">
    <source>
        <dbReference type="Pfam" id="PF07992"/>
    </source>
</evidence>